<name>A0ACC0PZ47_RHOML</name>
<reference evidence="1" key="1">
    <citation type="submission" date="2022-02" db="EMBL/GenBank/DDBJ databases">
        <title>Plant Genome Project.</title>
        <authorList>
            <person name="Zhang R.-G."/>
        </authorList>
    </citation>
    <scope>NUCLEOTIDE SEQUENCE</scope>
    <source>
        <strain evidence="1">AT1</strain>
    </source>
</reference>
<protein>
    <submittedName>
        <fullName evidence="1">Uncharacterized protein</fullName>
    </submittedName>
</protein>
<comment type="caution">
    <text evidence="1">The sequence shown here is derived from an EMBL/GenBank/DDBJ whole genome shotgun (WGS) entry which is preliminary data.</text>
</comment>
<dbReference type="EMBL" id="CM046388">
    <property type="protein sequence ID" value="KAI8570404.1"/>
    <property type="molecule type" value="Genomic_DNA"/>
</dbReference>
<keyword evidence="2" id="KW-1185">Reference proteome</keyword>
<organism evidence="1 2">
    <name type="scientific">Rhododendron molle</name>
    <name type="common">Chinese azalea</name>
    <name type="synonym">Azalea mollis</name>
    <dbReference type="NCBI Taxonomy" id="49168"/>
    <lineage>
        <taxon>Eukaryota</taxon>
        <taxon>Viridiplantae</taxon>
        <taxon>Streptophyta</taxon>
        <taxon>Embryophyta</taxon>
        <taxon>Tracheophyta</taxon>
        <taxon>Spermatophyta</taxon>
        <taxon>Magnoliopsida</taxon>
        <taxon>eudicotyledons</taxon>
        <taxon>Gunneridae</taxon>
        <taxon>Pentapetalae</taxon>
        <taxon>asterids</taxon>
        <taxon>Ericales</taxon>
        <taxon>Ericaceae</taxon>
        <taxon>Ericoideae</taxon>
        <taxon>Rhodoreae</taxon>
        <taxon>Rhododendron</taxon>
    </lineage>
</organism>
<dbReference type="Proteomes" id="UP001062846">
    <property type="component" value="Chromosome 1"/>
</dbReference>
<accession>A0ACC0PZ47</accession>
<evidence type="ECO:0000313" key="2">
    <source>
        <dbReference type="Proteomes" id="UP001062846"/>
    </source>
</evidence>
<gene>
    <name evidence="1" type="ORF">RHMOL_Rhmol01G0031600</name>
</gene>
<evidence type="ECO:0000313" key="1">
    <source>
        <dbReference type="EMBL" id="KAI8570404.1"/>
    </source>
</evidence>
<sequence>MVHSISAREVIVCSSRRLKEPGTLFKNLMAILRDVVICYDSTVRNVTIKAVMIIFLRSNQALRSDLFRGGATWRSTETFSLSSQVLGSGPPCAINSHRVSSYSFDQSPLLVDGGIDSRNSLRNECLLPNSVWRHLFILVMTTINILPQQGGLVMEPMMPLEVLRSKLKDERGSL</sequence>
<proteinExistence type="predicted"/>